<evidence type="ECO:0000256" key="4">
    <source>
        <dbReference type="ARBA" id="ARBA00022723"/>
    </source>
</evidence>
<keyword evidence="4" id="KW-0479">Metal-binding</keyword>
<name>A0A803LY42_CHEQI</name>
<feature type="compositionally biased region" description="Low complexity" evidence="9">
    <location>
        <begin position="1"/>
        <end position="12"/>
    </location>
</feature>
<dbReference type="RefSeq" id="XP_021755481.1">
    <property type="nucleotide sequence ID" value="XM_021899789.1"/>
</dbReference>
<dbReference type="GeneID" id="110720746"/>
<feature type="region of interest" description="Disordered" evidence="9">
    <location>
        <begin position="1"/>
        <end position="21"/>
    </location>
</feature>
<evidence type="ECO:0000256" key="3">
    <source>
        <dbReference type="ARBA" id="ARBA00022722"/>
    </source>
</evidence>
<proteinExistence type="predicted"/>
<dbReference type="GO" id="GO:0003723">
    <property type="term" value="F:RNA binding"/>
    <property type="evidence" value="ECO:0007669"/>
    <property type="project" value="UniProtKB-KW"/>
</dbReference>
<dbReference type="CDD" id="cd00593">
    <property type="entry name" value="RIBOc"/>
    <property type="match status" value="1"/>
</dbReference>
<reference evidence="11" key="2">
    <citation type="submission" date="2021-03" db="UniProtKB">
        <authorList>
            <consortium name="EnsemblPlants"/>
        </authorList>
    </citation>
    <scope>IDENTIFICATION</scope>
</reference>
<dbReference type="SUPFAM" id="SSF54768">
    <property type="entry name" value="dsRNA-binding domain-like"/>
    <property type="match status" value="2"/>
</dbReference>
<keyword evidence="7" id="KW-0460">Magnesium</keyword>
<evidence type="ECO:0000256" key="5">
    <source>
        <dbReference type="ARBA" id="ARBA00022759"/>
    </source>
</evidence>
<keyword evidence="12" id="KW-1185">Reference proteome</keyword>
<feature type="domain" description="RNase III" evidence="10">
    <location>
        <begin position="25"/>
        <end position="169"/>
    </location>
</feature>
<evidence type="ECO:0000256" key="1">
    <source>
        <dbReference type="ARBA" id="ARBA00001936"/>
    </source>
</evidence>
<dbReference type="OrthoDB" id="416741at2759"/>
<evidence type="ECO:0000259" key="10">
    <source>
        <dbReference type="PROSITE" id="PS50142"/>
    </source>
</evidence>
<dbReference type="Proteomes" id="UP000596660">
    <property type="component" value="Unplaced"/>
</dbReference>
<dbReference type="KEGG" id="cqi:110720746"/>
<keyword evidence="3" id="KW-0540">Nuclease</keyword>
<dbReference type="Pfam" id="PF00035">
    <property type="entry name" value="dsrm"/>
    <property type="match status" value="1"/>
</dbReference>
<dbReference type="InterPro" id="IPR036389">
    <property type="entry name" value="RNase_III_sf"/>
</dbReference>
<dbReference type="PANTHER" id="PTHR14950">
    <property type="entry name" value="DICER-RELATED"/>
    <property type="match status" value="1"/>
</dbReference>
<dbReference type="GO" id="GO:0005634">
    <property type="term" value="C:nucleus"/>
    <property type="evidence" value="ECO:0007669"/>
    <property type="project" value="TreeGrafter"/>
</dbReference>
<dbReference type="SMART" id="SM00358">
    <property type="entry name" value="DSRM"/>
    <property type="match status" value="2"/>
</dbReference>
<dbReference type="Gene3D" id="3.30.160.20">
    <property type="match status" value="2"/>
</dbReference>
<dbReference type="GO" id="GO:0046872">
    <property type="term" value="F:metal ion binding"/>
    <property type="evidence" value="ECO:0007669"/>
    <property type="project" value="UniProtKB-KW"/>
</dbReference>
<dbReference type="Pfam" id="PF00636">
    <property type="entry name" value="Ribonuclease_3"/>
    <property type="match status" value="1"/>
</dbReference>
<dbReference type="GO" id="GO:0004525">
    <property type="term" value="F:ribonuclease III activity"/>
    <property type="evidence" value="ECO:0007669"/>
    <property type="project" value="InterPro"/>
</dbReference>
<dbReference type="SMART" id="SM00535">
    <property type="entry name" value="RIBOc"/>
    <property type="match status" value="1"/>
</dbReference>
<dbReference type="EnsemblPlants" id="AUR62020393-RA">
    <property type="protein sequence ID" value="AUR62020393-RA:cds"/>
    <property type="gene ID" value="AUR62020393"/>
</dbReference>
<sequence>MSMSIPTPMSISGEEDPPKDTERCVSAVEGILNYKFRNKKLLEEALTHSSSTTTKSVSYQRLEFLGDAVLGLAVANSVFLDYPNVDEGILHLLRCANTNTEKLARVAVRIGLYRYVRRNSLLLDAKVREFALVAEAEDDTALNKGAVKAPKVLADIVESVIAAVYLDCDFDLKFLWQVVRGLLEPIVKLETLSVQPVAMLYELCQKEGKKVDIRHWRKGEKDICSIYVDAKLVATRTSDQENIAKLKAAKVALEKLNKSVNDMDIEYEVNEKYEIESAKQKLNDLCGKKKWSKATYRIEKEVGLGQEKKYICSVLIVTSDDEKLSVLGDEKSRIKEAEKSAASMMIYSLLESSHI</sequence>
<organism evidence="11 12">
    <name type="scientific">Chenopodium quinoa</name>
    <name type="common">Quinoa</name>
    <dbReference type="NCBI Taxonomy" id="63459"/>
    <lineage>
        <taxon>Eukaryota</taxon>
        <taxon>Viridiplantae</taxon>
        <taxon>Streptophyta</taxon>
        <taxon>Embryophyta</taxon>
        <taxon>Tracheophyta</taxon>
        <taxon>Spermatophyta</taxon>
        <taxon>Magnoliopsida</taxon>
        <taxon>eudicotyledons</taxon>
        <taxon>Gunneridae</taxon>
        <taxon>Pentapetalae</taxon>
        <taxon>Caryophyllales</taxon>
        <taxon>Chenopodiaceae</taxon>
        <taxon>Chenopodioideae</taxon>
        <taxon>Atripliceae</taxon>
        <taxon>Chenopodium</taxon>
    </lineage>
</organism>
<dbReference type="PROSITE" id="PS50142">
    <property type="entry name" value="RNASE_3_2"/>
    <property type="match status" value="1"/>
</dbReference>
<evidence type="ECO:0000256" key="9">
    <source>
        <dbReference type="SAM" id="MobiDB-lite"/>
    </source>
</evidence>
<keyword evidence="6" id="KW-0378">Hydrolase</keyword>
<dbReference type="Pfam" id="PF14709">
    <property type="entry name" value="DND1_DSRM"/>
    <property type="match status" value="1"/>
</dbReference>
<evidence type="ECO:0000256" key="7">
    <source>
        <dbReference type="ARBA" id="ARBA00022842"/>
    </source>
</evidence>
<dbReference type="FunFam" id="1.10.1520.10:FF:000004">
    <property type="entry name" value="Endoribonuclease dicer-like 1"/>
    <property type="match status" value="1"/>
</dbReference>
<dbReference type="CDD" id="cd00048">
    <property type="entry name" value="DSRM_SF"/>
    <property type="match status" value="1"/>
</dbReference>
<keyword evidence="5" id="KW-0255">Endonuclease</keyword>
<reference evidence="11" key="1">
    <citation type="journal article" date="2017" name="Nature">
        <title>The genome of Chenopodium quinoa.</title>
        <authorList>
            <person name="Jarvis D.E."/>
            <person name="Ho Y.S."/>
            <person name="Lightfoot D.J."/>
            <person name="Schmoeckel S.M."/>
            <person name="Li B."/>
            <person name="Borm T.J.A."/>
            <person name="Ohyanagi H."/>
            <person name="Mineta K."/>
            <person name="Michell C.T."/>
            <person name="Saber N."/>
            <person name="Kharbatia N.M."/>
            <person name="Rupper R.R."/>
            <person name="Sharp A.R."/>
            <person name="Dally N."/>
            <person name="Boughton B.A."/>
            <person name="Woo Y.H."/>
            <person name="Gao G."/>
            <person name="Schijlen E.G.W.M."/>
            <person name="Guo X."/>
            <person name="Momin A.A."/>
            <person name="Negrao S."/>
            <person name="Al-Babili S."/>
            <person name="Gehring C."/>
            <person name="Roessner U."/>
            <person name="Jung C."/>
            <person name="Murphy K."/>
            <person name="Arold S.T."/>
            <person name="Gojobori T."/>
            <person name="van der Linden C.G."/>
            <person name="van Loo E.N."/>
            <person name="Jellen E.N."/>
            <person name="Maughan P.J."/>
            <person name="Tester M."/>
        </authorList>
    </citation>
    <scope>NUCLEOTIDE SEQUENCE [LARGE SCALE GENOMIC DNA]</scope>
    <source>
        <strain evidence="11">cv. PI 614886</strain>
    </source>
</reference>
<evidence type="ECO:0000256" key="6">
    <source>
        <dbReference type="ARBA" id="ARBA00022801"/>
    </source>
</evidence>
<dbReference type="Gramene" id="AUR62020393-RA">
    <property type="protein sequence ID" value="AUR62020393-RA:cds"/>
    <property type="gene ID" value="AUR62020393"/>
</dbReference>
<dbReference type="GO" id="GO:0005737">
    <property type="term" value="C:cytoplasm"/>
    <property type="evidence" value="ECO:0007669"/>
    <property type="project" value="TreeGrafter"/>
</dbReference>
<dbReference type="PROSITE" id="PS00517">
    <property type="entry name" value="RNASE_3_1"/>
    <property type="match status" value="1"/>
</dbReference>
<evidence type="ECO:0000256" key="2">
    <source>
        <dbReference type="ARBA" id="ARBA00001946"/>
    </source>
</evidence>
<accession>A0A803LY42</accession>
<protein>
    <recommendedName>
        <fullName evidence="10">RNase III domain-containing protein</fullName>
    </recommendedName>
</protein>
<evidence type="ECO:0000256" key="8">
    <source>
        <dbReference type="ARBA" id="ARBA00022884"/>
    </source>
</evidence>
<comment type="cofactor">
    <cofactor evidence="2">
        <name>Mg(2+)</name>
        <dbReference type="ChEBI" id="CHEBI:18420"/>
    </cofactor>
</comment>
<dbReference type="InterPro" id="IPR000999">
    <property type="entry name" value="RNase_III_dom"/>
</dbReference>
<dbReference type="SUPFAM" id="SSF69065">
    <property type="entry name" value="RNase III domain-like"/>
    <property type="match status" value="1"/>
</dbReference>
<dbReference type="PANTHER" id="PTHR14950:SF49">
    <property type="entry name" value="RIBONUCLEASE 3-LIKE PROTEIN 2-RELATED"/>
    <property type="match status" value="1"/>
</dbReference>
<evidence type="ECO:0000313" key="12">
    <source>
        <dbReference type="Proteomes" id="UP000596660"/>
    </source>
</evidence>
<dbReference type="OMA" id="CANTNTE"/>
<gene>
    <name evidence="11" type="primary">LOC110720746</name>
</gene>
<keyword evidence="8" id="KW-0694">RNA-binding</keyword>
<comment type="cofactor">
    <cofactor evidence="1">
        <name>Mn(2+)</name>
        <dbReference type="ChEBI" id="CHEBI:29035"/>
    </cofactor>
</comment>
<dbReference type="GO" id="GO:0030422">
    <property type="term" value="P:siRNA processing"/>
    <property type="evidence" value="ECO:0007669"/>
    <property type="project" value="TreeGrafter"/>
</dbReference>
<dbReference type="InterPro" id="IPR014720">
    <property type="entry name" value="dsRBD_dom"/>
</dbReference>
<dbReference type="Gene3D" id="1.10.1520.10">
    <property type="entry name" value="Ribonuclease III domain"/>
    <property type="match status" value="1"/>
</dbReference>
<evidence type="ECO:0000313" key="11">
    <source>
        <dbReference type="EnsemblPlants" id="AUR62020393-RA:cds"/>
    </source>
</evidence>
<dbReference type="AlphaFoldDB" id="A0A803LY42"/>